<reference evidence="2" key="1">
    <citation type="submission" date="2015-04" db="UniProtKB">
        <authorList>
            <consortium name="EnsemblPlants"/>
        </authorList>
    </citation>
    <scope>IDENTIFICATION</scope>
    <source>
        <strain evidence="2">SL10</strain>
    </source>
</reference>
<dbReference type="Proteomes" id="UP000006591">
    <property type="component" value="Chromosome 6"/>
</dbReference>
<organism evidence="2">
    <name type="scientific">Oryza nivara</name>
    <name type="common">Indian wild rice</name>
    <name type="synonym">Oryza sativa f. spontanea</name>
    <dbReference type="NCBI Taxonomy" id="4536"/>
    <lineage>
        <taxon>Eukaryota</taxon>
        <taxon>Viridiplantae</taxon>
        <taxon>Streptophyta</taxon>
        <taxon>Embryophyta</taxon>
        <taxon>Tracheophyta</taxon>
        <taxon>Spermatophyta</taxon>
        <taxon>Magnoliopsida</taxon>
        <taxon>Liliopsida</taxon>
        <taxon>Poales</taxon>
        <taxon>Poaceae</taxon>
        <taxon>BOP clade</taxon>
        <taxon>Oryzoideae</taxon>
        <taxon>Oryzeae</taxon>
        <taxon>Oryzinae</taxon>
        <taxon>Oryza</taxon>
    </lineage>
</organism>
<dbReference type="Gramene" id="ONIVA06G07370.1">
    <property type="protein sequence ID" value="ONIVA06G07370.1"/>
    <property type="gene ID" value="ONIVA06G07370"/>
</dbReference>
<evidence type="ECO:0000256" key="1">
    <source>
        <dbReference type="SAM" id="MobiDB-lite"/>
    </source>
</evidence>
<protein>
    <submittedName>
        <fullName evidence="2">Uncharacterized protein</fullName>
    </submittedName>
</protein>
<accession>A0A0E0HM90</accession>
<keyword evidence="3" id="KW-1185">Reference proteome</keyword>
<name>A0A0E0HM90_ORYNI</name>
<dbReference type="EnsemblPlants" id="ONIVA06G07370.1">
    <property type="protein sequence ID" value="ONIVA06G07370.1"/>
    <property type="gene ID" value="ONIVA06G07370"/>
</dbReference>
<feature type="region of interest" description="Disordered" evidence="1">
    <location>
        <begin position="1"/>
        <end position="21"/>
    </location>
</feature>
<dbReference type="AlphaFoldDB" id="A0A0E0HM90"/>
<dbReference type="HOGENOM" id="CLU_2610164_0_0_1"/>
<proteinExistence type="predicted"/>
<evidence type="ECO:0000313" key="2">
    <source>
        <dbReference type="EnsemblPlants" id="ONIVA06G07370.1"/>
    </source>
</evidence>
<evidence type="ECO:0000313" key="3">
    <source>
        <dbReference type="Proteomes" id="UP000006591"/>
    </source>
</evidence>
<reference evidence="2" key="2">
    <citation type="submission" date="2018-04" db="EMBL/GenBank/DDBJ databases">
        <title>OnivRS2 (Oryza nivara Reference Sequence Version 2).</title>
        <authorList>
            <person name="Zhang J."/>
            <person name="Kudrna D."/>
            <person name="Lee S."/>
            <person name="Talag J."/>
            <person name="Rajasekar S."/>
            <person name="Welchert J."/>
            <person name="Hsing Y.-I."/>
            <person name="Wing R.A."/>
        </authorList>
    </citation>
    <scope>NUCLEOTIDE SEQUENCE [LARGE SCALE GENOMIC DNA]</scope>
    <source>
        <strain evidence="2">SL10</strain>
    </source>
</reference>
<sequence>MRYGYQGKTTERVDPKEGNQIQDGSRPLWNLVVGGGVEVEILDRFKTGRNLKERTTILPVVQIAAEEKQRRTWGMGHKN</sequence>